<dbReference type="RefSeq" id="XP_047736964.1">
    <property type="nucleotide sequence ID" value="XM_047881008.1"/>
</dbReference>
<evidence type="ECO:0000256" key="6">
    <source>
        <dbReference type="ARBA" id="ARBA00023015"/>
    </source>
</evidence>
<evidence type="ECO:0000259" key="19">
    <source>
        <dbReference type="PROSITE" id="PS51496"/>
    </source>
</evidence>
<evidence type="ECO:0000256" key="7">
    <source>
        <dbReference type="ARBA" id="ARBA00023125"/>
    </source>
</evidence>
<evidence type="ECO:0000256" key="1">
    <source>
        <dbReference type="ARBA" id="ARBA00004123"/>
    </source>
</evidence>
<evidence type="ECO:0000313" key="20">
    <source>
        <dbReference type="Proteomes" id="UP000694843"/>
    </source>
</evidence>
<dbReference type="Proteomes" id="UP000694843">
    <property type="component" value="Unplaced"/>
</dbReference>
<feature type="compositionally biased region" description="Low complexity" evidence="16">
    <location>
        <begin position="433"/>
        <end position="449"/>
    </location>
</feature>
<dbReference type="PROSITE" id="PS50071">
    <property type="entry name" value="HOMEOBOX_2"/>
    <property type="match status" value="1"/>
</dbReference>
<feature type="domain" description="CVC" evidence="19">
    <location>
        <begin position="236"/>
        <end position="288"/>
    </location>
</feature>
<feature type="region of interest" description="Disordered" evidence="16">
    <location>
        <begin position="154"/>
        <end position="176"/>
    </location>
</feature>
<dbReference type="OrthoDB" id="6159439at2759"/>
<dbReference type="InterPro" id="IPR003654">
    <property type="entry name" value="OAR_dom"/>
</dbReference>
<sequence>MMDRGGLHVSPSLQAAHAHMTALTAPSLPQRSPFAIQELLGLNSQGDSGAPSISQGGSLGAAPPLIYSRHALAAQHAATAPFFPDSRHMWMNHAFLPAMGGISPVGGTVSGVTSMLGLRHDHPPQPHSPGLAEATTRCEPSWWSCSHLNGLDSSDSMSKNFDGNPTGVGKKKKKKRRHSRTIFTSFQLEELEKAFKESHYPDVYAREMISLKTDLPEDRIQVWFQNRRAKWRKTEKTWGKSTIMAEYGLYGAMVRHSLPLPDAIIKSVESGNECPAPWLLGMHRKSMEAASHLQDTDNDGENEDNNSNQQEEINKEEKQKKLDNLTDKDAQLQQKQRSSVEPMNEDNKNSNIEDDDNSRGSSNNNNNNQEQNDNRDEQRNNSEAQDQAKTIKEEAARGTDNFSHNTAPFMPKKESVPGSSYGGGMGHRSARHSPASMSSPSPNSSISSPNSISNCNNIIATLANSMPLQHPNNTLSIISTAASIMANASSMLGAAENSSLMSSLPNSSGASVVQSLLGPGMGNALVGSGANSSGSSVVQSLLGPGMGTGPSLLHGALGSASSLGLQDVQVDDLRSSSIATLRQKAQEHAARLGLCHINSNLAALHQSAEAMHHHHHHHHHLAHF</sequence>
<evidence type="ECO:0000259" key="17">
    <source>
        <dbReference type="PROSITE" id="PS50071"/>
    </source>
</evidence>
<dbReference type="GO" id="GO:1990837">
    <property type="term" value="F:sequence-specific double-stranded DNA binding"/>
    <property type="evidence" value="ECO:0007669"/>
    <property type="project" value="TreeGrafter"/>
</dbReference>
<dbReference type="PROSITE" id="PS00027">
    <property type="entry name" value="HOMEOBOX_1"/>
    <property type="match status" value="1"/>
</dbReference>
<evidence type="ECO:0000256" key="14">
    <source>
        <dbReference type="PROSITE-ProRule" id="PRU00108"/>
    </source>
</evidence>
<dbReference type="PANTHER" id="PTHR46892">
    <property type="entry name" value="VISUAL SYSTEM HOMEOBOX 2"/>
    <property type="match status" value="1"/>
</dbReference>
<dbReference type="InterPro" id="IPR023339">
    <property type="entry name" value="CVC"/>
</dbReference>
<dbReference type="FunFam" id="1.10.10.60:FF:000383">
    <property type="entry name" value="box A-binding factor"/>
    <property type="match status" value="1"/>
</dbReference>
<dbReference type="InterPro" id="IPR052294">
    <property type="entry name" value="VSX_homeobox_regulators"/>
</dbReference>
<dbReference type="InterPro" id="IPR001356">
    <property type="entry name" value="HD"/>
</dbReference>
<evidence type="ECO:0000256" key="10">
    <source>
        <dbReference type="ARBA" id="ARBA00023242"/>
    </source>
</evidence>
<organism evidence="20 21">
    <name type="scientific">Hyalella azteca</name>
    <name type="common">Amphipod</name>
    <dbReference type="NCBI Taxonomy" id="294128"/>
    <lineage>
        <taxon>Eukaryota</taxon>
        <taxon>Metazoa</taxon>
        <taxon>Ecdysozoa</taxon>
        <taxon>Arthropoda</taxon>
        <taxon>Crustacea</taxon>
        <taxon>Multicrustacea</taxon>
        <taxon>Malacostraca</taxon>
        <taxon>Eumalacostraca</taxon>
        <taxon>Peracarida</taxon>
        <taxon>Amphipoda</taxon>
        <taxon>Senticaudata</taxon>
        <taxon>Talitrida</taxon>
        <taxon>Talitroidea</taxon>
        <taxon>Hyalellidae</taxon>
        <taxon>Hyalella</taxon>
    </lineage>
</organism>
<feature type="DNA-binding region" description="Homeobox" evidence="14">
    <location>
        <begin position="176"/>
        <end position="235"/>
    </location>
</feature>
<evidence type="ECO:0000256" key="8">
    <source>
        <dbReference type="ARBA" id="ARBA00023155"/>
    </source>
</evidence>
<keyword evidence="9" id="KW-0804">Transcription</keyword>
<evidence type="ECO:0000313" key="21">
    <source>
        <dbReference type="RefSeq" id="XP_047736964.1"/>
    </source>
</evidence>
<feature type="compositionally biased region" description="Polar residues" evidence="16">
    <location>
        <begin position="331"/>
        <end position="341"/>
    </location>
</feature>
<dbReference type="GO" id="GO:0000981">
    <property type="term" value="F:DNA-binding transcription factor activity, RNA polymerase II-specific"/>
    <property type="evidence" value="ECO:0007669"/>
    <property type="project" value="InterPro"/>
</dbReference>
<feature type="domain" description="Homeobox" evidence="17">
    <location>
        <begin position="174"/>
        <end position="234"/>
    </location>
</feature>
<dbReference type="PANTHER" id="PTHR46892:SF3">
    <property type="entry name" value="VISUAL SYSTEM HOMEOBOX 2"/>
    <property type="match status" value="1"/>
</dbReference>
<keyword evidence="4" id="KW-0217">Developmental protein</keyword>
<dbReference type="PROSITE" id="PS51496">
    <property type="entry name" value="CVC"/>
    <property type="match status" value="1"/>
</dbReference>
<evidence type="ECO:0000256" key="15">
    <source>
        <dbReference type="RuleBase" id="RU000682"/>
    </source>
</evidence>
<feature type="compositionally biased region" description="Basic and acidic residues" evidence="16">
    <location>
        <begin position="312"/>
        <end position="330"/>
    </location>
</feature>
<keyword evidence="10 14" id="KW-0539">Nucleus</keyword>
<keyword evidence="5" id="KW-0716">Sensory transduction</keyword>
<keyword evidence="6" id="KW-0805">Transcription regulation</keyword>
<evidence type="ECO:0000256" key="13">
    <source>
        <dbReference type="ARBA" id="ARBA00031274"/>
    </source>
</evidence>
<feature type="region of interest" description="Disordered" evidence="16">
    <location>
        <begin position="289"/>
        <end position="449"/>
    </location>
</feature>
<dbReference type="CDD" id="cd00086">
    <property type="entry name" value="homeodomain"/>
    <property type="match status" value="1"/>
</dbReference>
<evidence type="ECO:0000256" key="12">
    <source>
        <dbReference type="ARBA" id="ARBA00030203"/>
    </source>
</evidence>
<feature type="compositionally biased region" description="Low complexity" evidence="16">
    <location>
        <begin position="359"/>
        <end position="371"/>
    </location>
</feature>
<keyword evidence="7 14" id="KW-0238">DNA-binding</keyword>
<comment type="subcellular location">
    <subcellularLocation>
        <location evidence="1 14 15">Nucleus</location>
    </subcellularLocation>
</comment>
<dbReference type="SUPFAM" id="SSF46689">
    <property type="entry name" value="Homeodomain-like"/>
    <property type="match status" value="1"/>
</dbReference>
<evidence type="ECO:0000256" key="2">
    <source>
        <dbReference type="ARBA" id="ARBA00005733"/>
    </source>
</evidence>
<accession>A0A979FL47</accession>
<reference evidence="21" key="1">
    <citation type="submission" date="2025-08" db="UniProtKB">
        <authorList>
            <consortium name="RefSeq"/>
        </authorList>
    </citation>
    <scope>IDENTIFICATION</scope>
    <source>
        <tissue evidence="21">Whole organism</tissue>
    </source>
</reference>
<dbReference type="Pfam" id="PF00046">
    <property type="entry name" value="Homeodomain"/>
    <property type="match status" value="1"/>
</dbReference>
<dbReference type="AlphaFoldDB" id="A0A979FL47"/>
<evidence type="ECO:0000259" key="18">
    <source>
        <dbReference type="PROSITE" id="PS50803"/>
    </source>
</evidence>
<dbReference type="Pfam" id="PF03826">
    <property type="entry name" value="OAR"/>
    <property type="match status" value="1"/>
</dbReference>
<evidence type="ECO:0000256" key="5">
    <source>
        <dbReference type="ARBA" id="ARBA00022606"/>
    </source>
</evidence>
<dbReference type="PROSITE" id="PS50803">
    <property type="entry name" value="OAR"/>
    <property type="match status" value="1"/>
</dbReference>
<keyword evidence="8 14" id="KW-0371">Homeobox</keyword>
<keyword evidence="11" id="KW-0844">Vision</keyword>
<dbReference type="InterPro" id="IPR009057">
    <property type="entry name" value="Homeodomain-like_sf"/>
</dbReference>
<dbReference type="GeneID" id="108677236"/>
<evidence type="ECO:0000256" key="9">
    <source>
        <dbReference type="ARBA" id="ARBA00023163"/>
    </source>
</evidence>
<dbReference type="GO" id="GO:0007601">
    <property type="term" value="P:visual perception"/>
    <property type="evidence" value="ECO:0007669"/>
    <property type="project" value="UniProtKB-KW"/>
</dbReference>
<evidence type="ECO:0000256" key="16">
    <source>
        <dbReference type="SAM" id="MobiDB-lite"/>
    </source>
</evidence>
<protein>
    <recommendedName>
        <fullName evidence="3">Visual system homeobox 2</fullName>
    </recommendedName>
    <alternativeName>
        <fullName evidence="12">Ceh-10 homeodomain-containing homolog</fullName>
    </alternativeName>
    <alternativeName>
        <fullName evidence="13">Homeobox protein CHX10</fullName>
    </alternativeName>
</protein>
<dbReference type="InterPro" id="IPR017970">
    <property type="entry name" value="Homeobox_CS"/>
</dbReference>
<evidence type="ECO:0000256" key="11">
    <source>
        <dbReference type="ARBA" id="ARBA00023305"/>
    </source>
</evidence>
<dbReference type="GO" id="GO:0005634">
    <property type="term" value="C:nucleus"/>
    <property type="evidence" value="ECO:0007669"/>
    <property type="project" value="UniProtKB-SubCell"/>
</dbReference>
<dbReference type="SMART" id="SM00389">
    <property type="entry name" value="HOX"/>
    <property type="match status" value="1"/>
</dbReference>
<evidence type="ECO:0000256" key="3">
    <source>
        <dbReference type="ARBA" id="ARBA00014891"/>
    </source>
</evidence>
<evidence type="ECO:0000256" key="4">
    <source>
        <dbReference type="ARBA" id="ARBA00022473"/>
    </source>
</evidence>
<comment type="similarity">
    <text evidence="2">Belongs to the paired homeobox family.</text>
</comment>
<keyword evidence="20" id="KW-1185">Reference proteome</keyword>
<feature type="domain" description="OAR" evidence="18">
    <location>
        <begin position="576"/>
        <end position="589"/>
    </location>
</feature>
<feature type="compositionally biased region" description="Polar residues" evidence="16">
    <location>
        <begin position="154"/>
        <end position="163"/>
    </location>
</feature>
<name>A0A979FL47_HYAAZ</name>
<proteinExistence type="inferred from homology"/>
<gene>
    <name evidence="21" type="primary">LOC108677236</name>
</gene>
<dbReference type="Gene3D" id="1.10.10.60">
    <property type="entry name" value="Homeodomain-like"/>
    <property type="match status" value="1"/>
</dbReference>